<dbReference type="Pfam" id="PF13462">
    <property type="entry name" value="Thioredoxin_4"/>
    <property type="match status" value="1"/>
</dbReference>
<proteinExistence type="predicted"/>
<dbReference type="GO" id="GO:0016853">
    <property type="term" value="F:isomerase activity"/>
    <property type="evidence" value="ECO:0007669"/>
    <property type="project" value="UniProtKB-KW"/>
</dbReference>
<protein>
    <submittedName>
        <fullName evidence="3">Protein-disulfide isomerase</fullName>
    </submittedName>
</protein>
<name>A0ABX0XR49_9SPHN</name>
<accession>A0ABX0XR49</accession>
<feature type="domain" description="Thioredoxin-like fold" evidence="2">
    <location>
        <begin position="53"/>
        <end position="238"/>
    </location>
</feature>
<keyword evidence="1" id="KW-0732">Signal</keyword>
<comment type="caution">
    <text evidence="3">The sequence shown here is derived from an EMBL/GenBank/DDBJ whole genome shotgun (WGS) entry which is preliminary data.</text>
</comment>
<dbReference type="PROSITE" id="PS51257">
    <property type="entry name" value="PROKAR_LIPOPROTEIN"/>
    <property type="match status" value="1"/>
</dbReference>
<feature type="chain" id="PRO_5045814206" evidence="1">
    <location>
        <begin position="24"/>
        <end position="244"/>
    </location>
</feature>
<gene>
    <name evidence="3" type="ORF">GGR88_002660</name>
</gene>
<dbReference type="Gene3D" id="1.10.40.110">
    <property type="match status" value="1"/>
</dbReference>
<evidence type="ECO:0000313" key="3">
    <source>
        <dbReference type="EMBL" id="NJC35146.1"/>
    </source>
</evidence>
<dbReference type="Proteomes" id="UP000734218">
    <property type="component" value="Unassembled WGS sequence"/>
</dbReference>
<reference evidence="3 4" key="1">
    <citation type="submission" date="2020-03" db="EMBL/GenBank/DDBJ databases">
        <title>Genomic Encyclopedia of Type Strains, Phase IV (KMG-IV): sequencing the most valuable type-strain genomes for metagenomic binning, comparative biology and taxonomic classification.</title>
        <authorList>
            <person name="Goeker M."/>
        </authorList>
    </citation>
    <scope>NUCLEOTIDE SEQUENCE [LARGE SCALE GENOMIC DNA]</scope>
    <source>
        <strain evidence="3 4">DSM 27651</strain>
    </source>
</reference>
<dbReference type="EMBL" id="JAATJE010000002">
    <property type="protein sequence ID" value="NJC35146.1"/>
    <property type="molecule type" value="Genomic_DNA"/>
</dbReference>
<keyword evidence="3" id="KW-0413">Isomerase</keyword>
<keyword evidence="4" id="KW-1185">Reference proteome</keyword>
<dbReference type="Gene3D" id="3.40.30.10">
    <property type="entry name" value="Glutaredoxin"/>
    <property type="match status" value="1"/>
</dbReference>
<evidence type="ECO:0000313" key="4">
    <source>
        <dbReference type="Proteomes" id="UP000734218"/>
    </source>
</evidence>
<dbReference type="SUPFAM" id="SSF52833">
    <property type="entry name" value="Thioredoxin-like"/>
    <property type="match status" value="1"/>
</dbReference>
<feature type="signal peptide" evidence="1">
    <location>
        <begin position="1"/>
        <end position="23"/>
    </location>
</feature>
<dbReference type="InterPro" id="IPR036249">
    <property type="entry name" value="Thioredoxin-like_sf"/>
</dbReference>
<dbReference type="InterPro" id="IPR012336">
    <property type="entry name" value="Thioredoxin-like_fold"/>
</dbReference>
<evidence type="ECO:0000256" key="1">
    <source>
        <dbReference type="SAM" id="SignalP"/>
    </source>
</evidence>
<organism evidence="3 4">
    <name type="scientific">Sphingomonas jejuensis</name>
    <dbReference type="NCBI Taxonomy" id="904715"/>
    <lineage>
        <taxon>Bacteria</taxon>
        <taxon>Pseudomonadati</taxon>
        <taxon>Pseudomonadota</taxon>
        <taxon>Alphaproteobacteria</taxon>
        <taxon>Sphingomonadales</taxon>
        <taxon>Sphingomonadaceae</taxon>
        <taxon>Sphingomonas</taxon>
    </lineage>
</organism>
<evidence type="ECO:0000259" key="2">
    <source>
        <dbReference type="Pfam" id="PF13462"/>
    </source>
</evidence>
<sequence>MMPRFLLLSVAVLALGACGGTSTENGTAANTAAPTNASASAGNWAETVTKTADGGFLVGNPNAPVKLVEYASLTCHVCKDFAEAGYRPLIDNYVSKGTVSLELRNYVRDPIDLAASLLTRCQGAGPYLQLTEQTYDNQPALLEQAQNLSTETLTRIGNLPQAQQYAAIANELGLKDFYAQRGLGSQRADACLADEQAVSELVAMQRRANEEYQIPGTPAFLINGELQQVTNWQALEPLIRAAGG</sequence>